<sequence>MTKTVWGTVSGNGDLLAGAGCTISKQGTGIYVIDFTTSFSGVPALVGSQTGFGSQGQSPLDNVAFPFLTGGTATAVTGDNQGSKEDRQFSFIAIGN</sequence>
<dbReference type="RefSeq" id="WP_210203470.1">
    <property type="nucleotide sequence ID" value="NZ_QAYG01000002.1"/>
</dbReference>
<protein>
    <submittedName>
        <fullName evidence="1">Uncharacterized protein</fullName>
    </submittedName>
</protein>
<organism evidence="1 2">
    <name type="scientific">Breoghania corrubedonensis</name>
    <dbReference type="NCBI Taxonomy" id="665038"/>
    <lineage>
        <taxon>Bacteria</taxon>
        <taxon>Pseudomonadati</taxon>
        <taxon>Pseudomonadota</taxon>
        <taxon>Alphaproteobacteria</taxon>
        <taxon>Hyphomicrobiales</taxon>
        <taxon>Stappiaceae</taxon>
        <taxon>Breoghania</taxon>
    </lineage>
</organism>
<reference evidence="1 2" key="1">
    <citation type="submission" date="2018-04" db="EMBL/GenBank/DDBJ databases">
        <title>Genomic Encyclopedia of Archaeal and Bacterial Type Strains, Phase II (KMG-II): from individual species to whole genera.</title>
        <authorList>
            <person name="Goeker M."/>
        </authorList>
    </citation>
    <scope>NUCLEOTIDE SEQUENCE [LARGE SCALE GENOMIC DNA]</scope>
    <source>
        <strain evidence="1 2">DSM 23382</strain>
    </source>
</reference>
<evidence type="ECO:0000313" key="1">
    <source>
        <dbReference type="EMBL" id="PTW61744.1"/>
    </source>
</evidence>
<name>A0A2T5VDD4_9HYPH</name>
<dbReference type="EMBL" id="QAYG01000002">
    <property type="protein sequence ID" value="PTW61744.1"/>
    <property type="molecule type" value="Genomic_DNA"/>
</dbReference>
<dbReference type="Proteomes" id="UP000244081">
    <property type="component" value="Unassembled WGS sequence"/>
</dbReference>
<keyword evidence="2" id="KW-1185">Reference proteome</keyword>
<dbReference type="AlphaFoldDB" id="A0A2T5VDD4"/>
<evidence type="ECO:0000313" key="2">
    <source>
        <dbReference type="Proteomes" id="UP000244081"/>
    </source>
</evidence>
<gene>
    <name evidence="1" type="ORF">C8N35_102460</name>
</gene>
<proteinExistence type="predicted"/>
<comment type="caution">
    <text evidence="1">The sequence shown here is derived from an EMBL/GenBank/DDBJ whole genome shotgun (WGS) entry which is preliminary data.</text>
</comment>
<accession>A0A2T5VDD4</accession>